<accession>A0A6S7GG71</accession>
<gene>
    <name evidence="8" type="ORF">PACLA_8A025903</name>
</gene>
<comment type="caution">
    <text evidence="8">The sequence shown here is derived from an EMBL/GenBank/DDBJ whole genome shotgun (WGS) entry which is preliminary data.</text>
</comment>
<feature type="region of interest" description="Disordered" evidence="6">
    <location>
        <begin position="1"/>
        <end position="24"/>
    </location>
</feature>
<feature type="transmembrane region" description="Helical" evidence="7">
    <location>
        <begin position="127"/>
        <end position="149"/>
    </location>
</feature>
<dbReference type="Pfam" id="PF04505">
    <property type="entry name" value="CD225"/>
    <property type="match status" value="1"/>
</dbReference>
<evidence type="ECO:0000313" key="8">
    <source>
        <dbReference type="EMBL" id="CAB3992404.1"/>
    </source>
</evidence>
<dbReference type="PANTHER" id="PTHR14948:SF25">
    <property type="entry name" value="DUF4190 DOMAIN-CONTAINING PROTEIN"/>
    <property type="match status" value="1"/>
</dbReference>
<dbReference type="Proteomes" id="UP001152795">
    <property type="component" value="Unassembled WGS sequence"/>
</dbReference>
<reference evidence="8" key="1">
    <citation type="submission" date="2020-04" db="EMBL/GenBank/DDBJ databases">
        <authorList>
            <person name="Alioto T."/>
            <person name="Alioto T."/>
            <person name="Gomez Garrido J."/>
        </authorList>
    </citation>
    <scope>NUCLEOTIDE SEQUENCE</scope>
    <source>
        <strain evidence="8">A484AB</strain>
    </source>
</reference>
<proteinExistence type="inferred from homology"/>
<keyword evidence="9" id="KW-1185">Reference proteome</keyword>
<evidence type="ECO:0000313" key="9">
    <source>
        <dbReference type="Proteomes" id="UP001152795"/>
    </source>
</evidence>
<name>A0A6S7GG71_PARCT</name>
<protein>
    <submittedName>
        <fullName evidence="8">Synapse differentiation-inducing gene 1</fullName>
    </submittedName>
</protein>
<evidence type="ECO:0000256" key="5">
    <source>
        <dbReference type="ARBA" id="ARBA00023136"/>
    </source>
</evidence>
<comment type="subcellular location">
    <subcellularLocation>
        <location evidence="1">Membrane</location>
    </subcellularLocation>
</comment>
<evidence type="ECO:0000256" key="7">
    <source>
        <dbReference type="SAM" id="Phobius"/>
    </source>
</evidence>
<evidence type="ECO:0000256" key="3">
    <source>
        <dbReference type="ARBA" id="ARBA00022692"/>
    </source>
</evidence>
<sequence length="151" mass="16401">MENTATPSTNSQARPVEENHSWREINVEQPRTNLPPPYEENIHQPEYATQMFPSINEQPTGQTILLIQPTAGDANYVDPCLTLSIISCLCCFAPTGIVAIVMSCLAESSMESGDYQQAKTYSKWAKHLGVASITIGTTIFVIAIIGLLASG</sequence>
<dbReference type="EMBL" id="CACRXK020002043">
    <property type="protein sequence ID" value="CAB3992404.1"/>
    <property type="molecule type" value="Genomic_DNA"/>
</dbReference>
<feature type="transmembrane region" description="Helical" evidence="7">
    <location>
        <begin position="83"/>
        <end position="106"/>
    </location>
</feature>
<comment type="similarity">
    <text evidence="2">Belongs to the CD225/Dispanin family.</text>
</comment>
<dbReference type="InterPro" id="IPR051423">
    <property type="entry name" value="CD225/Dispanin"/>
</dbReference>
<feature type="compositionally biased region" description="Polar residues" evidence="6">
    <location>
        <begin position="1"/>
        <end position="13"/>
    </location>
</feature>
<keyword evidence="4 7" id="KW-1133">Transmembrane helix</keyword>
<evidence type="ECO:0000256" key="6">
    <source>
        <dbReference type="SAM" id="MobiDB-lite"/>
    </source>
</evidence>
<evidence type="ECO:0000256" key="4">
    <source>
        <dbReference type="ARBA" id="ARBA00022989"/>
    </source>
</evidence>
<dbReference type="PANTHER" id="PTHR14948">
    <property type="entry name" value="NG5"/>
    <property type="match status" value="1"/>
</dbReference>
<keyword evidence="3 7" id="KW-0812">Transmembrane</keyword>
<dbReference type="AlphaFoldDB" id="A0A6S7GG71"/>
<evidence type="ECO:0000256" key="2">
    <source>
        <dbReference type="ARBA" id="ARBA00006843"/>
    </source>
</evidence>
<organism evidence="8 9">
    <name type="scientific">Paramuricea clavata</name>
    <name type="common">Red gorgonian</name>
    <name type="synonym">Violescent sea-whip</name>
    <dbReference type="NCBI Taxonomy" id="317549"/>
    <lineage>
        <taxon>Eukaryota</taxon>
        <taxon>Metazoa</taxon>
        <taxon>Cnidaria</taxon>
        <taxon>Anthozoa</taxon>
        <taxon>Octocorallia</taxon>
        <taxon>Malacalcyonacea</taxon>
        <taxon>Plexauridae</taxon>
        <taxon>Paramuricea</taxon>
    </lineage>
</organism>
<evidence type="ECO:0000256" key="1">
    <source>
        <dbReference type="ARBA" id="ARBA00004370"/>
    </source>
</evidence>
<dbReference type="InterPro" id="IPR007593">
    <property type="entry name" value="CD225/Dispanin_fam"/>
</dbReference>
<dbReference type="GO" id="GO:0016020">
    <property type="term" value="C:membrane"/>
    <property type="evidence" value="ECO:0007669"/>
    <property type="project" value="UniProtKB-SubCell"/>
</dbReference>
<keyword evidence="5 7" id="KW-0472">Membrane</keyword>
<feature type="compositionally biased region" description="Basic and acidic residues" evidence="6">
    <location>
        <begin position="15"/>
        <end position="24"/>
    </location>
</feature>